<comment type="caution">
    <text evidence="2">The sequence shown here is derived from an EMBL/GenBank/DDBJ whole genome shotgun (WGS) entry which is preliminary data.</text>
</comment>
<gene>
    <name evidence="2" type="ORF">SPHA_50586</name>
</gene>
<sequence length="194" mass="22769">MRKIQEVEKNVPDWTLNKKQVLLESAVCSFYYLNGKSLLILDSFTCQPTNPKMSGDQEMQDVRKHILEDTQGSDNADIMGDIENALDYQDFDDTEQGRQLYFDDGVRRIDYILAWETTGKKMMEAETARLTFYNNLKKEFLELEEDKSDPDVHFMKVHAPFDVLRRYAELLKLKVPMKETADLLEYAEQYDEQV</sequence>
<dbReference type="Pfam" id="PF16178">
    <property type="entry name" value="Anoct_dimer"/>
    <property type="match status" value="1"/>
</dbReference>
<dbReference type="InterPro" id="IPR032394">
    <property type="entry name" value="Anoct_dimer"/>
</dbReference>
<organism evidence="2 3">
    <name type="scientific">Acanthosepion pharaonis</name>
    <name type="common">Pharaoh cuttlefish</name>
    <name type="synonym">Sepia pharaonis</name>
    <dbReference type="NCBI Taxonomy" id="158019"/>
    <lineage>
        <taxon>Eukaryota</taxon>
        <taxon>Metazoa</taxon>
        <taxon>Spiralia</taxon>
        <taxon>Lophotrochozoa</taxon>
        <taxon>Mollusca</taxon>
        <taxon>Cephalopoda</taxon>
        <taxon>Coleoidea</taxon>
        <taxon>Decapodiformes</taxon>
        <taxon>Sepiida</taxon>
        <taxon>Sepiina</taxon>
        <taxon>Sepiidae</taxon>
        <taxon>Acanthosepion</taxon>
    </lineage>
</organism>
<keyword evidence="3" id="KW-1185">Reference proteome</keyword>
<name>A0A812DCW5_ACAPH</name>
<evidence type="ECO:0000313" key="2">
    <source>
        <dbReference type="EMBL" id="CAE1294863.1"/>
    </source>
</evidence>
<feature type="domain" description="Anoctamin dimerisation" evidence="1">
    <location>
        <begin position="101"/>
        <end position="179"/>
    </location>
</feature>
<reference evidence="2" key="1">
    <citation type="submission" date="2021-01" db="EMBL/GenBank/DDBJ databases">
        <authorList>
            <person name="Li R."/>
            <person name="Bekaert M."/>
        </authorList>
    </citation>
    <scope>NUCLEOTIDE SEQUENCE</scope>
    <source>
        <strain evidence="2">Farmed</strain>
    </source>
</reference>
<dbReference type="Proteomes" id="UP000597762">
    <property type="component" value="Unassembled WGS sequence"/>
</dbReference>
<dbReference type="OrthoDB" id="296386at2759"/>
<evidence type="ECO:0000313" key="3">
    <source>
        <dbReference type="Proteomes" id="UP000597762"/>
    </source>
</evidence>
<accession>A0A812DCW5</accession>
<proteinExistence type="predicted"/>
<evidence type="ECO:0000259" key="1">
    <source>
        <dbReference type="Pfam" id="PF16178"/>
    </source>
</evidence>
<dbReference type="EMBL" id="CAHIKZ030002998">
    <property type="protein sequence ID" value="CAE1294863.1"/>
    <property type="molecule type" value="Genomic_DNA"/>
</dbReference>
<dbReference type="AlphaFoldDB" id="A0A812DCW5"/>
<dbReference type="GO" id="GO:0046983">
    <property type="term" value="F:protein dimerization activity"/>
    <property type="evidence" value="ECO:0007669"/>
    <property type="project" value="InterPro"/>
</dbReference>
<protein>
    <submittedName>
        <fullName evidence="2">ANO1</fullName>
    </submittedName>
</protein>